<evidence type="ECO:0000256" key="1">
    <source>
        <dbReference type="SAM" id="MobiDB-lite"/>
    </source>
</evidence>
<evidence type="ECO:0000313" key="2">
    <source>
        <dbReference type="EMBL" id="GLC51801.1"/>
    </source>
</evidence>
<dbReference type="Gene3D" id="3.20.20.70">
    <property type="entry name" value="Aldolase class I"/>
    <property type="match status" value="1"/>
</dbReference>
<sequence>MKNVLVKLGSMSKRHTSSDGAAPLASGGGTSAGPSIVEQQLMRLRAADDARKAREERLANLNPFCIDATLVECLSTGHESVEDKLDAFKLLAKCGLNNIVLAAFVKEKTPDLKFLQAMRSQKLIDEHCFSFSELFDANGSDLPGQDLPFGLAKMIQFGIQNAILGCDLAAPYINWDKCSTEDFCALVENRCRWVAANLYAGRSSPPASYVHLRDFATAMQVAPGRVLELVEYLGRLEPGVRPRGILVHEPAGGHFPFEAAPCVAAVRAVMDATGWTEGQQQSGGGGGGGVLLVHVTAGYGLAHATVLECLAAGCGGVMASLCEEAEPVPTSLSPASSSSSSSTSSACSLLDLVNLSRLGNPHVGRRFDMAQLRAAARQVSDMVRRAEQRQQQQQQQVKEQENKSQTQQQQEQPKATAAASAHPRQPLILGHA</sequence>
<gene>
    <name evidence="2" type="primary">PLEST003512</name>
    <name evidence="2" type="ORF">PLESTB_000549900</name>
</gene>
<dbReference type="InterPro" id="IPR013785">
    <property type="entry name" value="Aldolase_TIM"/>
</dbReference>
<comment type="caution">
    <text evidence="2">The sequence shown here is derived from an EMBL/GenBank/DDBJ whole genome shotgun (WGS) entry which is preliminary data.</text>
</comment>
<dbReference type="AlphaFoldDB" id="A0A9W6BHV9"/>
<dbReference type="Proteomes" id="UP001165080">
    <property type="component" value="Unassembled WGS sequence"/>
</dbReference>
<keyword evidence="3" id="KW-1185">Reference proteome</keyword>
<feature type="compositionally biased region" description="Low complexity" evidence="1">
    <location>
        <begin position="389"/>
        <end position="414"/>
    </location>
</feature>
<organism evidence="2 3">
    <name type="scientific">Pleodorina starrii</name>
    <dbReference type="NCBI Taxonomy" id="330485"/>
    <lineage>
        <taxon>Eukaryota</taxon>
        <taxon>Viridiplantae</taxon>
        <taxon>Chlorophyta</taxon>
        <taxon>core chlorophytes</taxon>
        <taxon>Chlorophyceae</taxon>
        <taxon>CS clade</taxon>
        <taxon>Chlamydomonadales</taxon>
        <taxon>Volvocaceae</taxon>
        <taxon>Pleodorina</taxon>
    </lineage>
</organism>
<dbReference type="EMBL" id="BRXU01000005">
    <property type="protein sequence ID" value="GLC51801.1"/>
    <property type="molecule type" value="Genomic_DNA"/>
</dbReference>
<evidence type="ECO:0000313" key="3">
    <source>
        <dbReference type="Proteomes" id="UP001165080"/>
    </source>
</evidence>
<name>A0A9W6BHV9_9CHLO</name>
<proteinExistence type="predicted"/>
<reference evidence="2 3" key="1">
    <citation type="journal article" date="2023" name="Commun. Biol.">
        <title>Reorganization of the ancestral sex-determining regions during the evolution of trioecy in Pleodorina starrii.</title>
        <authorList>
            <person name="Takahashi K."/>
            <person name="Suzuki S."/>
            <person name="Kawai-Toyooka H."/>
            <person name="Yamamoto K."/>
            <person name="Hamaji T."/>
            <person name="Ootsuki R."/>
            <person name="Yamaguchi H."/>
            <person name="Kawachi M."/>
            <person name="Higashiyama T."/>
            <person name="Nozaki H."/>
        </authorList>
    </citation>
    <scope>NUCLEOTIDE SEQUENCE [LARGE SCALE GENOMIC DNA]</scope>
    <source>
        <strain evidence="2 3">NIES-4479</strain>
    </source>
</reference>
<feature type="region of interest" description="Disordered" evidence="1">
    <location>
        <begin position="11"/>
        <end position="33"/>
    </location>
</feature>
<accession>A0A9W6BHV9</accession>
<protein>
    <submittedName>
        <fullName evidence="2">Uncharacterized protein</fullName>
    </submittedName>
</protein>
<feature type="region of interest" description="Disordered" evidence="1">
    <location>
        <begin position="381"/>
        <end position="432"/>
    </location>
</feature>